<protein>
    <submittedName>
        <fullName evidence="2">Uncharacterized protein</fullName>
    </submittedName>
</protein>
<evidence type="ECO:0000313" key="3">
    <source>
        <dbReference type="Proteomes" id="UP000006643"/>
    </source>
</evidence>
<dbReference type="OMA" id="YADIAKX"/>
<dbReference type="GeneID" id="9471038"/>
<accession>D0NGR0</accession>
<reference evidence="3" key="1">
    <citation type="journal article" date="2009" name="Nature">
        <title>Genome sequence and analysis of the Irish potato famine pathogen Phytophthora infestans.</title>
        <authorList>
            <consortium name="The Broad Institute Genome Sequencing Platform"/>
            <person name="Haas B.J."/>
            <person name="Kamoun S."/>
            <person name="Zody M.C."/>
            <person name="Jiang R.H."/>
            <person name="Handsaker R.E."/>
            <person name="Cano L.M."/>
            <person name="Grabherr M."/>
            <person name="Kodira C.D."/>
            <person name="Raffaele S."/>
            <person name="Torto-Alalibo T."/>
            <person name="Bozkurt T.O."/>
            <person name="Ah-Fong A.M."/>
            <person name="Alvarado L."/>
            <person name="Anderson V.L."/>
            <person name="Armstrong M.R."/>
            <person name="Avrova A."/>
            <person name="Baxter L."/>
            <person name="Beynon J."/>
            <person name="Boevink P.C."/>
            <person name="Bollmann S.R."/>
            <person name="Bos J.I."/>
            <person name="Bulone V."/>
            <person name="Cai G."/>
            <person name="Cakir C."/>
            <person name="Carrington J.C."/>
            <person name="Chawner M."/>
            <person name="Conti L."/>
            <person name="Costanzo S."/>
            <person name="Ewan R."/>
            <person name="Fahlgren N."/>
            <person name="Fischbach M.A."/>
            <person name="Fugelstad J."/>
            <person name="Gilroy E.M."/>
            <person name="Gnerre S."/>
            <person name="Green P.J."/>
            <person name="Grenville-Briggs L.J."/>
            <person name="Griffith J."/>
            <person name="Grunwald N.J."/>
            <person name="Horn K."/>
            <person name="Horner N.R."/>
            <person name="Hu C.H."/>
            <person name="Huitema E."/>
            <person name="Jeong D.H."/>
            <person name="Jones A.M."/>
            <person name="Jones J.D."/>
            <person name="Jones R.W."/>
            <person name="Karlsson E.K."/>
            <person name="Kunjeti S.G."/>
            <person name="Lamour K."/>
            <person name="Liu Z."/>
            <person name="Ma L."/>
            <person name="Maclean D."/>
            <person name="Chibucos M.C."/>
            <person name="McDonald H."/>
            <person name="McWalters J."/>
            <person name="Meijer H.J."/>
            <person name="Morgan W."/>
            <person name="Morris P.F."/>
            <person name="Munro C.A."/>
            <person name="O'Neill K."/>
            <person name="Ospina-Giraldo M."/>
            <person name="Pinzon A."/>
            <person name="Pritchard L."/>
            <person name="Ramsahoye B."/>
            <person name="Ren Q."/>
            <person name="Restrepo S."/>
            <person name="Roy S."/>
            <person name="Sadanandom A."/>
            <person name="Savidor A."/>
            <person name="Schornack S."/>
            <person name="Schwartz D.C."/>
            <person name="Schumann U.D."/>
            <person name="Schwessinger B."/>
            <person name="Seyer L."/>
            <person name="Sharpe T."/>
            <person name="Silvar C."/>
            <person name="Song J."/>
            <person name="Studholme D.J."/>
            <person name="Sykes S."/>
            <person name="Thines M."/>
            <person name="van de Vondervoort P.J."/>
            <person name="Phuntumart V."/>
            <person name="Wawra S."/>
            <person name="Weide R."/>
            <person name="Win J."/>
            <person name="Young C."/>
            <person name="Zhou S."/>
            <person name="Fry W."/>
            <person name="Meyers B.C."/>
            <person name="van West P."/>
            <person name="Ristaino J."/>
            <person name="Govers F."/>
            <person name="Birch P.R."/>
            <person name="Whisson S.C."/>
            <person name="Judelson H.S."/>
            <person name="Nusbaum C."/>
        </authorList>
    </citation>
    <scope>NUCLEOTIDE SEQUENCE [LARGE SCALE GENOMIC DNA]</scope>
    <source>
        <strain evidence="3">T30-4</strain>
    </source>
</reference>
<dbReference type="OrthoDB" id="113997at2759"/>
<dbReference type="RefSeq" id="XP_002901493.1">
    <property type="nucleotide sequence ID" value="XM_002901447.1"/>
</dbReference>
<evidence type="ECO:0000256" key="1">
    <source>
        <dbReference type="SAM" id="MobiDB-lite"/>
    </source>
</evidence>
<dbReference type="AlphaFoldDB" id="D0NGR0"/>
<name>D0NGR0_PHYIT</name>
<sequence length="147" mass="16604">MNLLEAIKNDVLKQKEEETLNQFSTVAEFREFILASHPTADVSPTANALADLTPLKRKPYLVQVTVWDAKPTKCVNGKRNIKFEPGAVYKFSHADGVGFYADIAKGSVQYELGNKYKIFEVDPPLKKRKSKSEENHPTVAKRSKRHT</sequence>
<evidence type="ECO:0000313" key="2">
    <source>
        <dbReference type="EMBL" id="EEY58549.1"/>
    </source>
</evidence>
<dbReference type="KEGG" id="pif:PITG_10631"/>
<gene>
    <name evidence="2" type="ORF">PITG_10631</name>
</gene>
<dbReference type="Proteomes" id="UP000006643">
    <property type="component" value="Unassembled WGS sequence"/>
</dbReference>
<dbReference type="InParanoid" id="D0NGR0"/>
<proteinExistence type="predicted"/>
<keyword evidence="3" id="KW-1185">Reference proteome</keyword>
<dbReference type="HOGENOM" id="CLU_113524_0_0_1"/>
<dbReference type="VEuPathDB" id="FungiDB:PITG_10631"/>
<dbReference type="EMBL" id="DS028137">
    <property type="protein sequence ID" value="EEY58549.1"/>
    <property type="molecule type" value="Genomic_DNA"/>
</dbReference>
<feature type="region of interest" description="Disordered" evidence="1">
    <location>
        <begin position="126"/>
        <end position="147"/>
    </location>
</feature>
<feature type="compositionally biased region" description="Basic and acidic residues" evidence="1">
    <location>
        <begin position="126"/>
        <end position="136"/>
    </location>
</feature>
<organism evidence="2 3">
    <name type="scientific">Phytophthora infestans (strain T30-4)</name>
    <name type="common">Potato late blight agent</name>
    <dbReference type="NCBI Taxonomy" id="403677"/>
    <lineage>
        <taxon>Eukaryota</taxon>
        <taxon>Sar</taxon>
        <taxon>Stramenopiles</taxon>
        <taxon>Oomycota</taxon>
        <taxon>Peronosporomycetes</taxon>
        <taxon>Peronosporales</taxon>
        <taxon>Peronosporaceae</taxon>
        <taxon>Phytophthora</taxon>
    </lineage>
</organism>
<dbReference type="eggNOG" id="ENOG502R7NR">
    <property type="taxonomic scope" value="Eukaryota"/>
</dbReference>